<keyword evidence="2" id="KW-1185">Reference proteome</keyword>
<dbReference type="Gene3D" id="2.80.10.50">
    <property type="match status" value="1"/>
</dbReference>
<dbReference type="Gene3D" id="2.160.20.10">
    <property type="entry name" value="Single-stranded right-handed beta-helix, Pectin lyase-like"/>
    <property type="match status" value="1"/>
</dbReference>
<dbReference type="AlphaFoldDB" id="A0A109IIF3"/>
<dbReference type="Gene3D" id="3.60.10.10">
    <property type="entry name" value="Endonuclease/exonuclease/phosphatase"/>
    <property type="match status" value="1"/>
</dbReference>
<keyword evidence="1" id="KW-0540">Nuclease</keyword>
<dbReference type="CDD" id="cd00161">
    <property type="entry name" value="beta-trefoil_Ricin-like"/>
    <property type="match status" value="1"/>
</dbReference>
<gene>
    <name evidence="1" type="ORF">GA0070623_1918</name>
</gene>
<dbReference type="InterPro" id="IPR035992">
    <property type="entry name" value="Ricin_B-like_lectins"/>
</dbReference>
<reference evidence="2" key="1">
    <citation type="submission" date="2016-06" db="EMBL/GenBank/DDBJ databases">
        <authorList>
            <person name="Varghese N."/>
            <person name="Submissions Spin"/>
        </authorList>
    </citation>
    <scope>NUCLEOTIDE SEQUENCE [LARGE SCALE GENOMIC DNA]</scope>
    <source>
        <strain evidence="2">DSM 44983</strain>
    </source>
</reference>
<dbReference type="InterPro" id="IPR036691">
    <property type="entry name" value="Endo/exonu/phosph_ase_sf"/>
</dbReference>
<dbReference type="EMBL" id="LT607752">
    <property type="protein sequence ID" value="SCG51349.1"/>
    <property type="molecule type" value="Genomic_DNA"/>
</dbReference>
<evidence type="ECO:0000313" key="1">
    <source>
        <dbReference type="EMBL" id="SCG51349.1"/>
    </source>
</evidence>
<dbReference type="Proteomes" id="UP000198226">
    <property type="component" value="Chromosome I"/>
</dbReference>
<dbReference type="RefSeq" id="WP_067311347.1">
    <property type="nucleotide sequence ID" value="NZ_LRMV01000107.1"/>
</dbReference>
<keyword evidence="1" id="KW-0378">Hydrolase</keyword>
<evidence type="ECO:0000313" key="2">
    <source>
        <dbReference type="Proteomes" id="UP000198226"/>
    </source>
</evidence>
<dbReference type="InterPro" id="IPR012334">
    <property type="entry name" value="Pectin_lyas_fold"/>
</dbReference>
<keyword evidence="1" id="KW-0255">Endonuclease</keyword>
<dbReference type="OrthoDB" id="3882626at2"/>
<dbReference type="GO" id="GO:0004527">
    <property type="term" value="F:exonuclease activity"/>
    <property type="evidence" value="ECO:0007669"/>
    <property type="project" value="UniProtKB-KW"/>
</dbReference>
<dbReference type="SUPFAM" id="SSF50370">
    <property type="entry name" value="Ricin B-like lectins"/>
    <property type="match status" value="1"/>
</dbReference>
<name>A0A109IIF3_9ACTN</name>
<proteinExistence type="predicted"/>
<dbReference type="GO" id="GO:0004519">
    <property type="term" value="F:endonuclease activity"/>
    <property type="evidence" value="ECO:0007669"/>
    <property type="project" value="UniProtKB-KW"/>
</dbReference>
<organism evidence="1 2">
    <name type="scientific">Micromonospora rifamycinica</name>
    <dbReference type="NCBI Taxonomy" id="291594"/>
    <lineage>
        <taxon>Bacteria</taxon>
        <taxon>Bacillati</taxon>
        <taxon>Actinomycetota</taxon>
        <taxon>Actinomycetes</taxon>
        <taxon>Micromonosporales</taxon>
        <taxon>Micromonosporaceae</taxon>
        <taxon>Micromonospora</taxon>
    </lineage>
</organism>
<sequence>MVRAARVLLGLLLVVTVAGPPPSSARAAARPAGVPRSMDSAASLVAGVAGDADLAAGNRIGGVAGLPDWSRVGYLGGQSLPTDADLAGGACTIDPARLAGEFGVRADDTVDDSGGLQSAIDRIKATCSPSGNARRLSLIVLPAGRIDISRQIYVDANFLVLRGQGAGSGGTRIVLRPDVNTRYDTLTADGSRWNQDTMTFGSAPDTGTGGWIWPGRALFKVQTREVADRYADEWSAAPANRKDLFEGSINQHWASGQKLGSASADPGFSARAGQNVIRLDSKAKMDGFRVGGYVWVGAANSLRFYEQQGLSPDDPGTRENLHMRQQMFRATAVNTSAKTVTLDRPLEYDVPVDSTSDGSAPIAGTVYTSKITPLRAVEGVGFENFAFSQEMEGLPKLLGGVYHPTPTDAVHNYGNLAPEYAMHGIAFKWAANSWARGLAGSMTGSHPIVTEVARNLQIEHNTFDGAWNKGKGGNGYLRGSRVWDSLWAYNTSRNLRHFTFQWSASGNVAFGNDLDSDLNLHGGWERYNLFEGNTVRVPYEHRSGSCTANCGGEGGELEDGTWFPIWWAAAAKAIKWSGASGPQNVFHRNTMIKQSVAGGPYLPYEPYSSDSGESEAIYQFGSDAANPRAFTPLSQGGAPIKDWSGRETVNYAGQGVAVRTGERWPSLFLRDVGQLDPRAGNRQTVMTWNMQGAGSSAGGTYENKYATVLGFLSAGVLAVALQEAGSPPAGSAHERGRYTQNVFANNGVFPPVYEYYLGTLLGEPTRHLYWLNTDTSTQGPNRVNLAIATAQRADQVVVVAGAAGARPALGVRIGATFFFTVHGWSGNGNDMPTTLANIRTYLQNNLDPTTGRAYEWVVLGDFNREPQNLRNALPANQFAVMAPDANTHPTTGPTSTLDYAVTDFGNGAPTLFQAHTERTITNSDHHPVTYGFDLRAAAEVPPLATPTMPGRALLRNAATTSVADAEPNGGPLVVDTAYDPSRAQQWRLEWDNEFPGYLRLQRVREGNSTDDRYLGLADAAPDARAGLGWSPSLTQLWRPVSNGDGTYTLLNYLTGQALTSVAGDFLLAARDATDSPYQRWFFSSSTDLELHRDILPVVAPAGTAAELGVAGPDGVEGRPVQLLPATTGSREWQPVPAGQRGSDRCFYLLHGDEYLTSTPDGGLPVPGAHVVLDDYDPHSQGQLWCVHQDSTSMTIYNNTVVQGQLVQTYLTDHGLHAHLSVESVPDTGREGWRW</sequence>
<protein>
    <submittedName>
        <fullName evidence="1">Endonuclease/Exonuclease/phosphatase family protein</fullName>
    </submittedName>
</protein>
<dbReference type="InterPro" id="IPR003539">
    <property type="entry name" value="CD_toxinB"/>
</dbReference>
<dbReference type="SUPFAM" id="SSF56219">
    <property type="entry name" value="DNase I-like"/>
    <property type="match status" value="1"/>
</dbReference>
<accession>A0A109IIF3</accession>
<dbReference type="PRINTS" id="PR01388">
    <property type="entry name" value="CDTOXINB"/>
</dbReference>
<dbReference type="SUPFAM" id="SSF51126">
    <property type="entry name" value="Pectin lyase-like"/>
    <property type="match status" value="1"/>
</dbReference>
<keyword evidence="1" id="KW-0269">Exonuclease</keyword>
<dbReference type="InterPro" id="IPR011050">
    <property type="entry name" value="Pectin_lyase_fold/virulence"/>
</dbReference>